<evidence type="ECO:0000313" key="2">
    <source>
        <dbReference type="EMBL" id="NHN79690.1"/>
    </source>
</evidence>
<reference evidence="2" key="1">
    <citation type="submission" date="2020-03" db="EMBL/GenBank/DDBJ databases">
        <title>Genome assembly of Azotobacter chroococcum W5.</title>
        <authorList>
            <person name="Kannepalli A."/>
        </authorList>
    </citation>
    <scope>NUCLEOTIDE SEQUENCE</scope>
    <source>
        <strain evidence="2">W5</strain>
    </source>
</reference>
<feature type="chain" id="PRO_5041400406" description="Lipoprotein" evidence="1">
    <location>
        <begin position="21"/>
        <end position="130"/>
    </location>
</feature>
<dbReference type="Proteomes" id="UP000736384">
    <property type="component" value="Unassembled WGS sequence"/>
</dbReference>
<evidence type="ECO:0000256" key="1">
    <source>
        <dbReference type="SAM" id="SignalP"/>
    </source>
</evidence>
<feature type="signal peptide" evidence="1">
    <location>
        <begin position="1"/>
        <end position="20"/>
    </location>
</feature>
<dbReference type="EMBL" id="JAAPAP010000025">
    <property type="protein sequence ID" value="NHN79690.1"/>
    <property type="molecule type" value="Genomic_DNA"/>
</dbReference>
<evidence type="ECO:0000313" key="3">
    <source>
        <dbReference type="Proteomes" id="UP000736384"/>
    </source>
</evidence>
<protein>
    <recommendedName>
        <fullName evidence="4">Lipoprotein</fullName>
    </recommendedName>
</protein>
<accession>A0AA43ZA00</accession>
<dbReference type="AlphaFoldDB" id="A0AA43ZA00"/>
<comment type="caution">
    <text evidence="2">The sequence shown here is derived from an EMBL/GenBank/DDBJ whole genome shotgun (WGS) entry which is preliminary data.</text>
</comment>
<name>A0AA43ZA00_9GAMM</name>
<keyword evidence="1" id="KW-0732">Signal</keyword>
<dbReference type="RefSeq" id="WP_165894086.1">
    <property type="nucleotide sequence ID" value="NZ_JAAPAP010000025.1"/>
</dbReference>
<gene>
    <name evidence="2" type="ORF">HA520_20845</name>
</gene>
<evidence type="ECO:0008006" key="4">
    <source>
        <dbReference type="Google" id="ProtNLM"/>
    </source>
</evidence>
<organism evidence="2 3">
    <name type="scientific">Azotobacter chroococcum</name>
    <dbReference type="NCBI Taxonomy" id="353"/>
    <lineage>
        <taxon>Bacteria</taxon>
        <taxon>Pseudomonadati</taxon>
        <taxon>Pseudomonadota</taxon>
        <taxon>Gammaproteobacteria</taxon>
        <taxon>Pseudomonadales</taxon>
        <taxon>Pseudomonadaceae</taxon>
        <taxon>Azotobacter</taxon>
    </lineage>
</organism>
<proteinExistence type="predicted"/>
<sequence>MVLDSFFRLAVASLFFGSLAGCSSSSSVDESPVIRSFVLPNTTLEDVYFKLTANRPAWTICSTPLSPQYYPGRQEFRVYYGGVSALGPSHHLGVYGTQEGQNVKVDMKVKMWTDRSARQIENYLRTGDCS</sequence>